<organism evidence="2 3">
    <name type="scientific">Oryza sativa subsp. japonica</name>
    <name type="common">Rice</name>
    <dbReference type="NCBI Taxonomy" id="39947"/>
    <lineage>
        <taxon>Eukaryota</taxon>
        <taxon>Viridiplantae</taxon>
        <taxon>Streptophyta</taxon>
        <taxon>Embryophyta</taxon>
        <taxon>Tracheophyta</taxon>
        <taxon>Spermatophyta</taxon>
        <taxon>Magnoliopsida</taxon>
        <taxon>Liliopsida</taxon>
        <taxon>Poales</taxon>
        <taxon>Poaceae</taxon>
        <taxon>BOP clade</taxon>
        <taxon>Oryzoideae</taxon>
        <taxon>Oryzeae</taxon>
        <taxon>Oryzinae</taxon>
        <taxon>Oryza</taxon>
        <taxon>Oryza sativa</taxon>
    </lineage>
</organism>
<evidence type="ECO:0000256" key="1">
    <source>
        <dbReference type="SAM" id="MobiDB-lite"/>
    </source>
</evidence>
<reference evidence="3" key="1">
    <citation type="journal article" date="2005" name="Nature">
        <title>The map-based sequence of the rice genome.</title>
        <authorList>
            <consortium name="International rice genome sequencing project (IRGSP)"/>
            <person name="Matsumoto T."/>
            <person name="Wu J."/>
            <person name="Kanamori H."/>
            <person name="Katayose Y."/>
            <person name="Fujisawa M."/>
            <person name="Namiki N."/>
            <person name="Mizuno H."/>
            <person name="Yamamoto K."/>
            <person name="Antonio B.A."/>
            <person name="Baba T."/>
            <person name="Sakata K."/>
            <person name="Nagamura Y."/>
            <person name="Aoki H."/>
            <person name="Arikawa K."/>
            <person name="Arita K."/>
            <person name="Bito T."/>
            <person name="Chiden Y."/>
            <person name="Fujitsuka N."/>
            <person name="Fukunaka R."/>
            <person name="Hamada M."/>
            <person name="Harada C."/>
            <person name="Hayashi A."/>
            <person name="Hijishita S."/>
            <person name="Honda M."/>
            <person name="Hosokawa S."/>
            <person name="Ichikawa Y."/>
            <person name="Idonuma A."/>
            <person name="Iijima M."/>
            <person name="Ikeda M."/>
            <person name="Ikeno M."/>
            <person name="Ito K."/>
            <person name="Ito S."/>
            <person name="Ito T."/>
            <person name="Ito Y."/>
            <person name="Ito Y."/>
            <person name="Iwabuchi A."/>
            <person name="Kamiya K."/>
            <person name="Karasawa W."/>
            <person name="Kurita K."/>
            <person name="Katagiri S."/>
            <person name="Kikuta A."/>
            <person name="Kobayashi H."/>
            <person name="Kobayashi N."/>
            <person name="Machita K."/>
            <person name="Maehara T."/>
            <person name="Masukawa M."/>
            <person name="Mizubayashi T."/>
            <person name="Mukai Y."/>
            <person name="Nagasaki H."/>
            <person name="Nagata Y."/>
            <person name="Naito S."/>
            <person name="Nakashima M."/>
            <person name="Nakama Y."/>
            <person name="Nakamichi Y."/>
            <person name="Nakamura M."/>
            <person name="Meguro A."/>
            <person name="Negishi M."/>
            <person name="Ohta I."/>
            <person name="Ohta T."/>
            <person name="Okamoto M."/>
            <person name="Ono N."/>
            <person name="Saji S."/>
            <person name="Sakaguchi M."/>
            <person name="Sakai K."/>
            <person name="Shibata M."/>
            <person name="Shimokawa T."/>
            <person name="Song J."/>
            <person name="Takazaki Y."/>
            <person name="Terasawa K."/>
            <person name="Tsugane M."/>
            <person name="Tsuji K."/>
            <person name="Ueda S."/>
            <person name="Waki K."/>
            <person name="Yamagata H."/>
            <person name="Yamamoto M."/>
            <person name="Yamamoto S."/>
            <person name="Yamane H."/>
            <person name="Yoshiki S."/>
            <person name="Yoshihara R."/>
            <person name="Yukawa K."/>
            <person name="Zhong H."/>
            <person name="Yano M."/>
            <person name="Yuan Q."/>
            <person name="Ouyang S."/>
            <person name="Liu J."/>
            <person name="Jones K.M."/>
            <person name="Gansberger K."/>
            <person name="Moffat K."/>
            <person name="Hill J."/>
            <person name="Bera J."/>
            <person name="Fadrosh D."/>
            <person name="Jin S."/>
            <person name="Johri S."/>
            <person name="Kim M."/>
            <person name="Overton L."/>
            <person name="Reardon M."/>
            <person name="Tsitrin T."/>
            <person name="Vuong H."/>
            <person name="Weaver B."/>
            <person name="Ciecko A."/>
            <person name="Tallon L."/>
            <person name="Jackson J."/>
            <person name="Pai G."/>
            <person name="Aken S.V."/>
            <person name="Utterback T."/>
            <person name="Reidmuller S."/>
            <person name="Feldblyum T."/>
            <person name="Hsiao J."/>
            <person name="Zismann V."/>
            <person name="Iobst S."/>
            <person name="de Vazeille A.R."/>
            <person name="Buell C.R."/>
            <person name="Ying K."/>
            <person name="Li Y."/>
            <person name="Lu T."/>
            <person name="Huang Y."/>
            <person name="Zhao Q."/>
            <person name="Feng Q."/>
            <person name="Zhang L."/>
            <person name="Zhu J."/>
            <person name="Weng Q."/>
            <person name="Mu J."/>
            <person name="Lu Y."/>
            <person name="Fan D."/>
            <person name="Liu Y."/>
            <person name="Guan J."/>
            <person name="Zhang Y."/>
            <person name="Yu S."/>
            <person name="Liu X."/>
            <person name="Zhang Y."/>
            <person name="Hong G."/>
            <person name="Han B."/>
            <person name="Choisne N."/>
            <person name="Demange N."/>
            <person name="Orjeda G."/>
            <person name="Samain S."/>
            <person name="Cattolico L."/>
            <person name="Pelletier E."/>
            <person name="Couloux A."/>
            <person name="Segurens B."/>
            <person name="Wincker P."/>
            <person name="D'Hont A."/>
            <person name="Scarpelli C."/>
            <person name="Weissenbach J."/>
            <person name="Salanoubat M."/>
            <person name="Quetier F."/>
            <person name="Yu Y."/>
            <person name="Kim H.R."/>
            <person name="Rambo T."/>
            <person name="Currie J."/>
            <person name="Collura K."/>
            <person name="Luo M."/>
            <person name="Yang T."/>
            <person name="Ammiraju J.S.S."/>
            <person name="Engler F."/>
            <person name="Soderlund C."/>
            <person name="Wing R.A."/>
            <person name="Palmer L.E."/>
            <person name="de la Bastide M."/>
            <person name="Spiegel L."/>
            <person name="Nascimento L."/>
            <person name="Zutavern T."/>
            <person name="O'Shaughnessy A."/>
            <person name="Dike S."/>
            <person name="Dedhia N."/>
            <person name="Preston R."/>
            <person name="Balija V."/>
            <person name="McCombie W.R."/>
            <person name="Chow T."/>
            <person name="Chen H."/>
            <person name="Chung M."/>
            <person name="Chen C."/>
            <person name="Shaw J."/>
            <person name="Wu H."/>
            <person name="Hsiao K."/>
            <person name="Chao Y."/>
            <person name="Chu M."/>
            <person name="Cheng C."/>
            <person name="Hour A."/>
            <person name="Lee P."/>
            <person name="Lin S."/>
            <person name="Lin Y."/>
            <person name="Liou J."/>
            <person name="Liu S."/>
            <person name="Hsing Y."/>
            <person name="Raghuvanshi S."/>
            <person name="Mohanty A."/>
            <person name="Bharti A.K."/>
            <person name="Gaur A."/>
            <person name="Gupta V."/>
            <person name="Kumar D."/>
            <person name="Ravi V."/>
            <person name="Vij S."/>
            <person name="Kapur A."/>
            <person name="Khurana P."/>
            <person name="Khurana P."/>
            <person name="Khurana J.P."/>
            <person name="Tyagi A.K."/>
            <person name="Gaikwad K."/>
            <person name="Singh A."/>
            <person name="Dalal V."/>
            <person name="Srivastava S."/>
            <person name="Dixit A."/>
            <person name="Pal A.K."/>
            <person name="Ghazi I.A."/>
            <person name="Yadav M."/>
            <person name="Pandit A."/>
            <person name="Bhargava A."/>
            <person name="Sureshbabu K."/>
            <person name="Batra K."/>
            <person name="Sharma T.R."/>
            <person name="Mohapatra T."/>
            <person name="Singh N.K."/>
            <person name="Messing J."/>
            <person name="Nelson A.B."/>
            <person name="Fuks G."/>
            <person name="Kavchok S."/>
            <person name="Keizer G."/>
            <person name="Linton E."/>
            <person name="Llaca V."/>
            <person name="Song R."/>
            <person name="Tanyolac B."/>
            <person name="Young S."/>
            <person name="Ho-Il K."/>
            <person name="Hahn J.H."/>
            <person name="Sangsakoo G."/>
            <person name="Vanavichit A."/>
            <person name="de Mattos Luiz.A.T."/>
            <person name="Zimmer P.D."/>
            <person name="Malone G."/>
            <person name="Dellagostin O."/>
            <person name="de Oliveira A.C."/>
            <person name="Bevan M."/>
            <person name="Bancroft I."/>
            <person name="Minx P."/>
            <person name="Cordum H."/>
            <person name="Wilson R."/>
            <person name="Cheng Z."/>
            <person name="Jin W."/>
            <person name="Jiang J."/>
            <person name="Leong S.A."/>
            <person name="Iwama H."/>
            <person name="Gojobori T."/>
            <person name="Itoh T."/>
            <person name="Niimura Y."/>
            <person name="Fujii Y."/>
            <person name="Habara T."/>
            <person name="Sakai H."/>
            <person name="Sato Y."/>
            <person name="Wilson G."/>
            <person name="Kumar K."/>
            <person name="McCouch S."/>
            <person name="Juretic N."/>
            <person name="Hoen D."/>
            <person name="Wright S."/>
            <person name="Bruskiewich R."/>
            <person name="Bureau T."/>
            <person name="Miyao A."/>
            <person name="Hirochika H."/>
            <person name="Nishikawa T."/>
            <person name="Kadowaki K."/>
            <person name="Sugiura M."/>
            <person name="Burr B."/>
            <person name="Sasaki T."/>
        </authorList>
    </citation>
    <scope>NUCLEOTIDE SEQUENCE [LARGE SCALE GENOMIC DNA]</scope>
    <source>
        <strain evidence="3">cv. Nipponbare</strain>
    </source>
</reference>
<reference evidence="2 3" key="3">
    <citation type="journal article" date="2013" name="Rice">
        <title>Improvement of the Oryza sativa Nipponbare reference genome using next generation sequence and optical map data.</title>
        <authorList>
            <person name="Kawahara Y."/>
            <person name="de la Bastide M."/>
            <person name="Hamilton J.P."/>
            <person name="Kanamori H."/>
            <person name="McCombie W.R."/>
            <person name="Ouyang S."/>
            <person name="Schwartz D.C."/>
            <person name="Tanaka T."/>
            <person name="Wu J."/>
            <person name="Zhou S."/>
            <person name="Childs K.L."/>
            <person name="Davidson R.M."/>
            <person name="Lin H."/>
            <person name="Quesada-Ocampo L."/>
            <person name="Vaillancourt B."/>
            <person name="Sakai H."/>
            <person name="Lee S.S."/>
            <person name="Kim J."/>
            <person name="Numa H."/>
            <person name="Itoh T."/>
            <person name="Buell C.R."/>
            <person name="Matsumoto T."/>
        </authorList>
    </citation>
    <scope>NUCLEOTIDE SEQUENCE [LARGE SCALE GENOMIC DNA]</scope>
    <source>
        <strain evidence="3">cv. Nipponbare</strain>
    </source>
</reference>
<protein>
    <submittedName>
        <fullName evidence="2">Os12g0558650 protein</fullName>
    </submittedName>
</protein>
<feature type="region of interest" description="Disordered" evidence="1">
    <location>
        <begin position="46"/>
        <end position="78"/>
    </location>
</feature>
<name>A0A0P0YB96_ORYSJ</name>
<accession>A0A0P0YB96</accession>
<dbReference type="Proteomes" id="UP000059680">
    <property type="component" value="Chromosome 12"/>
</dbReference>
<evidence type="ECO:0000313" key="3">
    <source>
        <dbReference type="Proteomes" id="UP000059680"/>
    </source>
</evidence>
<dbReference type="EMBL" id="AP014968">
    <property type="protein sequence ID" value="BAT17621.1"/>
    <property type="molecule type" value="Genomic_DNA"/>
</dbReference>
<sequence>MLAAAAVTGDRRKWGGDRATSARGVRARLAHVRPLPRAIWEACRRRDRRPTRLARARPAGALPSRRGQGGARSRGSPLQVIEVRNYMSGSGGVDPRSPPDNTVRAASRIMGMAKIE</sequence>
<reference evidence="2 3" key="2">
    <citation type="journal article" date="2013" name="Plant Cell Physiol.">
        <title>Rice Annotation Project Database (RAP-DB): an integrative and interactive database for rice genomics.</title>
        <authorList>
            <person name="Sakai H."/>
            <person name="Lee S.S."/>
            <person name="Tanaka T."/>
            <person name="Numa H."/>
            <person name="Kim J."/>
            <person name="Kawahara Y."/>
            <person name="Wakimoto H."/>
            <person name="Yang C.C."/>
            <person name="Iwamoto M."/>
            <person name="Abe T."/>
            <person name="Yamada Y."/>
            <person name="Muto A."/>
            <person name="Inokuchi H."/>
            <person name="Ikemura T."/>
            <person name="Matsumoto T."/>
            <person name="Sasaki T."/>
            <person name="Itoh T."/>
        </authorList>
    </citation>
    <scope>NUCLEOTIDE SEQUENCE [LARGE SCALE GENOMIC DNA]</scope>
    <source>
        <strain evidence="3">cv. Nipponbare</strain>
    </source>
</reference>
<feature type="region of interest" description="Disordered" evidence="1">
    <location>
        <begin position="1"/>
        <end position="23"/>
    </location>
</feature>
<dbReference type="PaxDb" id="39947-A0A0P0YB96"/>
<dbReference type="AlphaFoldDB" id="A0A0P0YB96"/>
<proteinExistence type="predicted"/>
<feature type="compositionally biased region" description="Low complexity" evidence="1">
    <location>
        <begin position="56"/>
        <end position="66"/>
    </location>
</feature>
<feature type="compositionally biased region" description="Basic residues" evidence="1">
    <location>
        <begin position="46"/>
        <end position="55"/>
    </location>
</feature>
<keyword evidence="3" id="KW-1185">Reference proteome</keyword>
<evidence type="ECO:0000313" key="2">
    <source>
        <dbReference type="EMBL" id="BAT17621.1"/>
    </source>
</evidence>
<dbReference type="InParanoid" id="A0A0P0YB96"/>
<gene>
    <name evidence="2" type="ordered locus">Os12g0558650</name>
    <name evidence="2" type="ORF">OSNPB_120558650</name>
</gene>